<keyword evidence="11 14" id="KW-0413">Isomerase</keyword>
<dbReference type="Proteomes" id="UP000294749">
    <property type="component" value="Unassembled WGS sequence"/>
</dbReference>
<dbReference type="GO" id="GO:0005886">
    <property type="term" value="C:plasma membrane"/>
    <property type="evidence" value="ECO:0007669"/>
    <property type="project" value="UniProtKB-SubCell"/>
</dbReference>
<evidence type="ECO:0000256" key="7">
    <source>
        <dbReference type="ARBA" id="ARBA00023186"/>
    </source>
</evidence>
<dbReference type="OrthoDB" id="9812372at2"/>
<protein>
    <recommendedName>
        <fullName evidence="9">Periplasmic chaperone PpiD</fullName>
    </recommendedName>
    <alternativeName>
        <fullName evidence="10">Periplasmic folding chaperone</fullName>
    </alternativeName>
</protein>
<organism evidence="14 15">
    <name type="scientific">Maribacter spongiicola</name>
    <dbReference type="NCBI Taxonomy" id="1206753"/>
    <lineage>
        <taxon>Bacteria</taxon>
        <taxon>Pseudomonadati</taxon>
        <taxon>Bacteroidota</taxon>
        <taxon>Flavobacteriia</taxon>
        <taxon>Flavobacteriales</taxon>
        <taxon>Flavobacteriaceae</taxon>
        <taxon>Maribacter</taxon>
    </lineage>
</organism>
<evidence type="ECO:0000313" key="15">
    <source>
        <dbReference type="Proteomes" id="UP000294749"/>
    </source>
</evidence>
<evidence type="ECO:0000256" key="11">
    <source>
        <dbReference type="PROSITE-ProRule" id="PRU00278"/>
    </source>
</evidence>
<gene>
    <name evidence="14" type="ORF">CLV90_2932</name>
</gene>
<dbReference type="EMBL" id="SOAY01000012">
    <property type="protein sequence ID" value="TDT43809.1"/>
    <property type="molecule type" value="Genomic_DNA"/>
</dbReference>
<evidence type="ECO:0000256" key="5">
    <source>
        <dbReference type="ARBA" id="ARBA00022989"/>
    </source>
</evidence>
<name>A0A4R7K2N3_9FLAO</name>
<evidence type="ECO:0000256" key="6">
    <source>
        <dbReference type="ARBA" id="ARBA00023136"/>
    </source>
</evidence>
<dbReference type="GO" id="GO:0003755">
    <property type="term" value="F:peptidyl-prolyl cis-trans isomerase activity"/>
    <property type="evidence" value="ECO:0007669"/>
    <property type="project" value="UniProtKB-KW"/>
</dbReference>
<feature type="transmembrane region" description="Helical" evidence="12">
    <location>
        <begin position="12"/>
        <end position="31"/>
    </location>
</feature>
<keyword evidence="15" id="KW-1185">Reference proteome</keyword>
<evidence type="ECO:0000256" key="3">
    <source>
        <dbReference type="ARBA" id="ARBA00022519"/>
    </source>
</evidence>
<sequence length="705" mass="77370">MAVLENIRKRTTVLILIIGLALFAFVISGVFTSSNLGGEKVGSSVAEINGEEISIDEFRQEVEVASNRVGPTASSMQVVNQVWENKVRKTILGEQFEDLGIGIEQDQIVDFLRTTGYAQNPQFQDQNGQFDANLFKQTVADWKVNNPAQYDAWLQTEDEIVQLAKEQTYFNMVKAGVGATLKEGELDYKLANEKMDIKYVRVPYTSIADSTITVTKSEISDYVNKHKEEYKQDPARDLQYVYFQEKPSDADQAAIQAEVSKLLDDTIEYNSQTDRNDTIKGFRNTKDVAAFLDRYSDTKFDTIFKAKKNLPSSVADTLMNLSVGQIYGPYKDGDSFKISKMIARKPNGSVKASHILLAYTGATRANPEVTRTKEEAEAKAKELLKEAKKSGVVFSELARDNSDGPSAPNGGDLGYFQRGVMVPKFNDFAFNNNEGSIGLVETDFGFHVIKIDDKEDVVQVATVSREIVASEETINTLFTNATKFEMETTDDESAFSTLAKKAEYVVRPVNKIKALDENLPGLTNQRNIVQWAFNGDTEVGDVKRFNINNGYAVVQLTGTYAEGVMSAEDASVLVLPIIRKERKAEQIIAANKGKEMSAIASDNAVSVSNASALTVKSPTIPGAGSEPVVVGTAYGMAAGQTSGLIQGNTGVFKIEIVKKTEAPKLDNYSVYSNAIKTAAASRVNTAVYNALKDGSVIEDKRATFY</sequence>
<comment type="subcellular location">
    <subcellularLocation>
        <location evidence="1">Cell inner membrane</location>
        <topology evidence="1">Single-pass type II membrane protein</topology>
        <orientation evidence="1">Periplasmic side</orientation>
    </subcellularLocation>
</comment>
<dbReference type="InterPro" id="IPR023058">
    <property type="entry name" value="PPIase_PpiC_CS"/>
</dbReference>
<keyword evidence="5 12" id="KW-1133">Transmembrane helix</keyword>
<evidence type="ECO:0000256" key="8">
    <source>
        <dbReference type="ARBA" id="ARBA00038408"/>
    </source>
</evidence>
<dbReference type="InterPro" id="IPR000297">
    <property type="entry name" value="PPIase_PpiC"/>
</dbReference>
<evidence type="ECO:0000256" key="9">
    <source>
        <dbReference type="ARBA" id="ARBA00040743"/>
    </source>
</evidence>
<keyword evidence="2" id="KW-1003">Cell membrane</keyword>
<dbReference type="PROSITE" id="PS01096">
    <property type="entry name" value="PPIC_PPIASE_1"/>
    <property type="match status" value="1"/>
</dbReference>
<dbReference type="PANTHER" id="PTHR47529:SF1">
    <property type="entry name" value="PERIPLASMIC CHAPERONE PPID"/>
    <property type="match status" value="1"/>
</dbReference>
<dbReference type="SUPFAM" id="SSF54534">
    <property type="entry name" value="FKBP-like"/>
    <property type="match status" value="1"/>
</dbReference>
<comment type="caution">
    <text evidence="14">The sequence shown here is derived from an EMBL/GenBank/DDBJ whole genome shotgun (WGS) entry which is preliminary data.</text>
</comment>
<evidence type="ECO:0000256" key="10">
    <source>
        <dbReference type="ARBA" id="ARBA00042775"/>
    </source>
</evidence>
<evidence type="ECO:0000256" key="2">
    <source>
        <dbReference type="ARBA" id="ARBA00022475"/>
    </source>
</evidence>
<keyword evidence="4 12" id="KW-0812">Transmembrane</keyword>
<dbReference type="AlphaFoldDB" id="A0A4R7K2N3"/>
<dbReference type="Gene3D" id="3.10.50.40">
    <property type="match status" value="1"/>
</dbReference>
<comment type="similarity">
    <text evidence="8">Belongs to the PpiD chaperone family.</text>
</comment>
<dbReference type="InterPro" id="IPR027304">
    <property type="entry name" value="Trigger_fact/SurA_dom_sf"/>
</dbReference>
<dbReference type="InterPro" id="IPR046357">
    <property type="entry name" value="PPIase_dom_sf"/>
</dbReference>
<keyword evidence="7" id="KW-0143">Chaperone</keyword>
<evidence type="ECO:0000256" key="1">
    <source>
        <dbReference type="ARBA" id="ARBA00004382"/>
    </source>
</evidence>
<proteinExistence type="inferred from homology"/>
<reference evidence="14 15" key="1">
    <citation type="submission" date="2019-03" db="EMBL/GenBank/DDBJ databases">
        <title>Genomic Encyclopedia of Archaeal and Bacterial Type Strains, Phase II (KMG-II): from individual species to whole genera.</title>
        <authorList>
            <person name="Goeker M."/>
        </authorList>
    </citation>
    <scope>NUCLEOTIDE SEQUENCE [LARGE SCALE GENOMIC DNA]</scope>
    <source>
        <strain evidence="14 15">DSM 25233</strain>
    </source>
</reference>
<dbReference type="Pfam" id="PF13623">
    <property type="entry name" value="SurA_N_2"/>
    <property type="match status" value="1"/>
</dbReference>
<evidence type="ECO:0000313" key="14">
    <source>
        <dbReference type="EMBL" id="TDT43809.1"/>
    </source>
</evidence>
<keyword evidence="3" id="KW-0997">Cell inner membrane</keyword>
<dbReference type="SUPFAM" id="SSF109998">
    <property type="entry name" value="Triger factor/SurA peptide-binding domain-like"/>
    <property type="match status" value="1"/>
</dbReference>
<keyword evidence="6 12" id="KW-0472">Membrane</keyword>
<accession>A0A4R7K2N3</accession>
<evidence type="ECO:0000259" key="13">
    <source>
        <dbReference type="PROSITE" id="PS50198"/>
    </source>
</evidence>
<evidence type="ECO:0000256" key="4">
    <source>
        <dbReference type="ARBA" id="ARBA00022692"/>
    </source>
</evidence>
<dbReference type="Pfam" id="PF13616">
    <property type="entry name" value="Rotamase_3"/>
    <property type="match status" value="1"/>
</dbReference>
<dbReference type="PROSITE" id="PS50198">
    <property type="entry name" value="PPIC_PPIASE_2"/>
    <property type="match status" value="1"/>
</dbReference>
<evidence type="ECO:0000256" key="12">
    <source>
        <dbReference type="SAM" id="Phobius"/>
    </source>
</evidence>
<keyword evidence="11" id="KW-0697">Rotamase</keyword>
<dbReference type="RefSeq" id="WP_133688190.1">
    <property type="nucleotide sequence ID" value="NZ_SOAY01000012.1"/>
</dbReference>
<dbReference type="PANTHER" id="PTHR47529">
    <property type="entry name" value="PEPTIDYL-PROLYL CIS-TRANS ISOMERASE D"/>
    <property type="match status" value="1"/>
</dbReference>
<feature type="domain" description="PpiC" evidence="13">
    <location>
        <begin position="347"/>
        <end position="453"/>
    </location>
</feature>
<dbReference type="InterPro" id="IPR052029">
    <property type="entry name" value="PpiD_chaperone"/>
</dbReference>